<dbReference type="InterPro" id="IPR014729">
    <property type="entry name" value="Rossmann-like_a/b/a_fold"/>
</dbReference>
<dbReference type="InterPro" id="IPR001962">
    <property type="entry name" value="Asn_synthase"/>
</dbReference>
<protein>
    <recommendedName>
        <fullName evidence="3">asparagine synthase (glutamine-hydrolyzing)</fullName>
        <ecNumber evidence="3">6.3.5.4</ecNumber>
    </recommendedName>
</protein>
<gene>
    <name evidence="9" type="ORF">ACFFJP_07935</name>
</gene>
<dbReference type="NCBIfam" id="TIGR01536">
    <property type="entry name" value="asn_synth_AEB"/>
    <property type="match status" value="1"/>
</dbReference>
<dbReference type="SUPFAM" id="SSF52402">
    <property type="entry name" value="Adenine nucleotide alpha hydrolases-like"/>
    <property type="match status" value="1"/>
</dbReference>
<evidence type="ECO:0000259" key="8">
    <source>
        <dbReference type="PROSITE" id="PS51278"/>
    </source>
</evidence>
<dbReference type="RefSeq" id="WP_377242197.1">
    <property type="nucleotide sequence ID" value="NZ_JBHLXP010000001.1"/>
</dbReference>
<dbReference type="InterPro" id="IPR051786">
    <property type="entry name" value="ASN_synthetase/amidase"/>
</dbReference>
<dbReference type="PANTHER" id="PTHR43284:SF1">
    <property type="entry name" value="ASPARAGINE SYNTHETASE"/>
    <property type="match status" value="1"/>
</dbReference>
<evidence type="ECO:0000256" key="3">
    <source>
        <dbReference type="ARBA" id="ARBA00012737"/>
    </source>
</evidence>
<dbReference type="InterPro" id="IPR017539">
    <property type="entry name" value="XrtA_amidotfase"/>
</dbReference>
<evidence type="ECO:0000256" key="2">
    <source>
        <dbReference type="ARBA" id="ARBA00005752"/>
    </source>
</evidence>
<dbReference type="CDD" id="cd00712">
    <property type="entry name" value="AsnB"/>
    <property type="match status" value="1"/>
</dbReference>
<evidence type="ECO:0000256" key="1">
    <source>
        <dbReference type="ARBA" id="ARBA00005187"/>
    </source>
</evidence>
<dbReference type="EMBL" id="JBHLXP010000001">
    <property type="protein sequence ID" value="MFC0048220.1"/>
    <property type="molecule type" value="Genomic_DNA"/>
</dbReference>
<comment type="similarity">
    <text evidence="2">Belongs to the asparagine synthetase family.</text>
</comment>
<reference evidence="9 10" key="1">
    <citation type="submission" date="2024-09" db="EMBL/GenBank/DDBJ databases">
        <authorList>
            <person name="Sun Q."/>
            <person name="Mori K."/>
        </authorList>
    </citation>
    <scope>NUCLEOTIDE SEQUENCE [LARGE SCALE GENOMIC DNA]</scope>
    <source>
        <strain evidence="9 10">KCTC 23315</strain>
    </source>
</reference>
<dbReference type="InterPro" id="IPR017932">
    <property type="entry name" value="GATase_2_dom"/>
</dbReference>
<evidence type="ECO:0000313" key="9">
    <source>
        <dbReference type="EMBL" id="MFC0048220.1"/>
    </source>
</evidence>
<dbReference type="PIRSF" id="PIRSF001589">
    <property type="entry name" value="Asn_synthetase_glu-h"/>
    <property type="match status" value="1"/>
</dbReference>
<keyword evidence="5" id="KW-0067">ATP-binding</keyword>
<evidence type="ECO:0000256" key="4">
    <source>
        <dbReference type="ARBA" id="ARBA00022741"/>
    </source>
</evidence>
<keyword evidence="4" id="KW-0547">Nucleotide-binding</keyword>
<proteinExistence type="inferred from homology"/>
<dbReference type="Gene3D" id="3.40.50.620">
    <property type="entry name" value="HUPs"/>
    <property type="match status" value="2"/>
</dbReference>
<keyword evidence="10" id="KW-1185">Reference proteome</keyword>
<dbReference type="SUPFAM" id="SSF56235">
    <property type="entry name" value="N-terminal nucleophile aminohydrolases (Ntn hydrolases)"/>
    <property type="match status" value="1"/>
</dbReference>
<evidence type="ECO:0000313" key="10">
    <source>
        <dbReference type="Proteomes" id="UP001589813"/>
    </source>
</evidence>
<accession>A0ABV6BFD9</accession>
<dbReference type="InterPro" id="IPR029055">
    <property type="entry name" value="Ntn_hydrolases_N"/>
</dbReference>
<comment type="pathway">
    <text evidence="1">Amino-acid biosynthesis; L-asparagine biosynthesis; L-asparagine from L-aspartate (L-Gln route): step 1/1.</text>
</comment>
<dbReference type="NCBIfam" id="TIGR03108">
    <property type="entry name" value="eps_aminotran_1"/>
    <property type="match status" value="1"/>
</dbReference>
<dbReference type="Gene3D" id="3.60.20.10">
    <property type="entry name" value="Glutamine Phosphoribosylpyrophosphate, subunit 1, domain 1"/>
    <property type="match status" value="1"/>
</dbReference>
<name>A0ABV6BFD9_9GAMM</name>
<comment type="caution">
    <text evidence="9">The sequence shown here is derived from an EMBL/GenBank/DDBJ whole genome shotgun (WGS) entry which is preliminary data.</text>
</comment>
<organism evidence="9 10">
    <name type="scientific">Rheinheimera tilapiae</name>
    <dbReference type="NCBI Taxonomy" id="875043"/>
    <lineage>
        <taxon>Bacteria</taxon>
        <taxon>Pseudomonadati</taxon>
        <taxon>Pseudomonadota</taxon>
        <taxon>Gammaproteobacteria</taxon>
        <taxon>Chromatiales</taxon>
        <taxon>Chromatiaceae</taxon>
        <taxon>Rheinheimera</taxon>
    </lineage>
</organism>
<dbReference type="Pfam" id="PF00733">
    <property type="entry name" value="Asn_synthase"/>
    <property type="match status" value="1"/>
</dbReference>
<dbReference type="Pfam" id="PF13537">
    <property type="entry name" value="GATase_7"/>
    <property type="match status" value="1"/>
</dbReference>
<dbReference type="CDD" id="cd01991">
    <property type="entry name" value="Asn_synthase_B_C"/>
    <property type="match status" value="1"/>
</dbReference>
<dbReference type="Proteomes" id="UP001589813">
    <property type="component" value="Unassembled WGS sequence"/>
</dbReference>
<evidence type="ECO:0000256" key="6">
    <source>
        <dbReference type="ARBA" id="ARBA00022962"/>
    </source>
</evidence>
<evidence type="ECO:0000256" key="5">
    <source>
        <dbReference type="ARBA" id="ARBA00022840"/>
    </source>
</evidence>
<dbReference type="EC" id="6.3.5.4" evidence="3"/>
<dbReference type="PROSITE" id="PS51278">
    <property type="entry name" value="GATASE_TYPE_2"/>
    <property type="match status" value="1"/>
</dbReference>
<dbReference type="PANTHER" id="PTHR43284">
    <property type="entry name" value="ASPARAGINE SYNTHETASE (GLUTAMINE-HYDROLYZING)"/>
    <property type="match status" value="1"/>
</dbReference>
<keyword evidence="6" id="KW-0315">Glutamine amidotransferase</keyword>
<dbReference type="InterPro" id="IPR033738">
    <property type="entry name" value="AsnB_N"/>
</dbReference>
<dbReference type="InterPro" id="IPR006426">
    <property type="entry name" value="Asn_synth_AEB"/>
</dbReference>
<evidence type="ECO:0000256" key="7">
    <source>
        <dbReference type="ARBA" id="ARBA00048741"/>
    </source>
</evidence>
<feature type="domain" description="Glutamine amidotransferase type-2" evidence="8">
    <location>
        <begin position="2"/>
        <end position="213"/>
    </location>
</feature>
<sequence>MCGIVGMFRLQAGRPVDAALVAAMNQAQYHRGPDEGDQYLDEQIGLGHRRLSIIDLASGQQPMIDESGRYVLIFNGEIYNFMALRAELETLGHVFKTHCDTEVILRGHMQWGDACVERLQGMFAYAFWDKTAQRLLLARDRLGIKPLFYTLFDQTLYFASELKSLKLIPGLDKTINPVAIEQYFTLGYVAEPATIYQSVQKLCPAQTLALSVSAATPELQTYWHLSYKTQIELSDADYQQQLVAELNKAIASHLVTEVPLGSFLSGGVDSSAVVALIAGMSDQPVKTCSIGFDVAAYDETSYAQHIAERYHTQHDSKIVKSDDFSLIPQLAHFYDEPYADSSALATYRVCELARSKVTVCMSGDGADELLAGYRRYKMLMAEQQVRNKLPETLRKAIFKPLGKLYPKLDWAPRFLRAKTTFQALAMDQVEGYLHAVSLLKQEQRDQLFSPQLKQQLAGYNTLQLFREVAADFDGHDELALLQYIDIRTYLVGDILTKVDRASMANSLEVRVPFLDHKFVEWTAKIPAQQKLRAGEGKYVLKKAMEPYLPADILYRPKMGFRVPLAVWFRGALQQPLRQALLSDLMRNCGWFQMDTIERWLDQHQSGQRDHSTALWTLLMFENFLRQSQ</sequence>
<comment type="catalytic activity">
    <reaction evidence="7">
        <text>L-aspartate + L-glutamine + ATP + H2O = L-asparagine + L-glutamate + AMP + diphosphate + H(+)</text>
        <dbReference type="Rhea" id="RHEA:12228"/>
        <dbReference type="ChEBI" id="CHEBI:15377"/>
        <dbReference type="ChEBI" id="CHEBI:15378"/>
        <dbReference type="ChEBI" id="CHEBI:29985"/>
        <dbReference type="ChEBI" id="CHEBI:29991"/>
        <dbReference type="ChEBI" id="CHEBI:30616"/>
        <dbReference type="ChEBI" id="CHEBI:33019"/>
        <dbReference type="ChEBI" id="CHEBI:58048"/>
        <dbReference type="ChEBI" id="CHEBI:58359"/>
        <dbReference type="ChEBI" id="CHEBI:456215"/>
        <dbReference type="EC" id="6.3.5.4"/>
    </reaction>
</comment>